<protein>
    <recommendedName>
        <fullName evidence="7">Dihydroorotate dehydrogenase catalytic domain-containing protein</fullName>
    </recommendedName>
</protein>
<comment type="cofactor">
    <cofactor evidence="1">
        <name>FMN</name>
        <dbReference type="ChEBI" id="CHEBI:58210"/>
    </cofactor>
</comment>
<dbReference type="InterPro" id="IPR013785">
    <property type="entry name" value="Aldolase_TIM"/>
</dbReference>
<evidence type="ECO:0000259" key="7">
    <source>
        <dbReference type="Pfam" id="PF01180"/>
    </source>
</evidence>
<keyword evidence="3" id="KW-0285">Flavoprotein</keyword>
<dbReference type="PANTHER" id="PTHR48109:SF1">
    <property type="entry name" value="DIHYDROOROTATE DEHYDROGENASE (FUMARATE)"/>
    <property type="match status" value="1"/>
</dbReference>
<sequence length="167" mass="17943">MKLPPYTHMDQYMEVMAGLRSLAVTPPGREKTNPFAFLTCTNTLGNSLLFSEQTVPKETGDVKDTGKDKDNAKAKAKISEFAVPPVLGGLAGDGLHPLALGNVYRFRQMLLEENKETGLSDIKIIGVGGVTSKEAAERMRKAGADVIACATLFGKEGVRAFEILGKD</sequence>
<dbReference type="Gene3D" id="3.20.20.70">
    <property type="entry name" value="Aldolase class I"/>
    <property type="match status" value="1"/>
</dbReference>
<comment type="pathway">
    <text evidence="2">Pyrimidine metabolism; UMP biosynthesis via de novo pathway.</text>
</comment>
<keyword evidence="6" id="KW-0560">Oxidoreductase</keyword>
<dbReference type="SUPFAM" id="SSF51395">
    <property type="entry name" value="FMN-linked oxidoreductases"/>
    <property type="match status" value="1"/>
</dbReference>
<dbReference type="InterPro" id="IPR050074">
    <property type="entry name" value="DHO_dehydrogenase"/>
</dbReference>
<dbReference type="GO" id="GO:0006221">
    <property type="term" value="P:pyrimidine nucleotide biosynthetic process"/>
    <property type="evidence" value="ECO:0007669"/>
    <property type="project" value="UniProtKB-KW"/>
</dbReference>
<dbReference type="Proteomes" id="UP001148786">
    <property type="component" value="Unassembled WGS sequence"/>
</dbReference>
<evidence type="ECO:0000256" key="1">
    <source>
        <dbReference type="ARBA" id="ARBA00001917"/>
    </source>
</evidence>
<gene>
    <name evidence="8" type="ORF">NLJ89_g11881</name>
</gene>
<evidence type="ECO:0000256" key="2">
    <source>
        <dbReference type="ARBA" id="ARBA00004725"/>
    </source>
</evidence>
<dbReference type="PANTHER" id="PTHR48109">
    <property type="entry name" value="DIHYDROOROTATE DEHYDROGENASE (QUINONE), MITOCHONDRIAL-RELATED"/>
    <property type="match status" value="1"/>
</dbReference>
<evidence type="ECO:0000256" key="5">
    <source>
        <dbReference type="ARBA" id="ARBA00022975"/>
    </source>
</evidence>
<organism evidence="8 9">
    <name type="scientific">Agrocybe chaxingu</name>
    <dbReference type="NCBI Taxonomy" id="84603"/>
    <lineage>
        <taxon>Eukaryota</taxon>
        <taxon>Fungi</taxon>
        <taxon>Dikarya</taxon>
        <taxon>Basidiomycota</taxon>
        <taxon>Agaricomycotina</taxon>
        <taxon>Agaricomycetes</taxon>
        <taxon>Agaricomycetidae</taxon>
        <taxon>Agaricales</taxon>
        <taxon>Agaricineae</taxon>
        <taxon>Strophariaceae</taxon>
        <taxon>Agrocybe</taxon>
    </lineage>
</organism>
<evidence type="ECO:0000256" key="6">
    <source>
        <dbReference type="ARBA" id="ARBA00023002"/>
    </source>
</evidence>
<dbReference type="AlphaFoldDB" id="A0A9W8JMW6"/>
<dbReference type="OrthoDB" id="14784at2759"/>
<dbReference type="InterPro" id="IPR005720">
    <property type="entry name" value="Dihydroorotate_DH_cat"/>
</dbReference>
<keyword evidence="5" id="KW-0665">Pyrimidine biosynthesis</keyword>
<proteinExistence type="predicted"/>
<evidence type="ECO:0000256" key="4">
    <source>
        <dbReference type="ARBA" id="ARBA00022643"/>
    </source>
</evidence>
<comment type="caution">
    <text evidence="8">The sequence shown here is derived from an EMBL/GenBank/DDBJ whole genome shotgun (WGS) entry which is preliminary data.</text>
</comment>
<accession>A0A9W8JMW6</accession>
<evidence type="ECO:0000313" key="8">
    <source>
        <dbReference type="EMBL" id="KAJ3485660.1"/>
    </source>
</evidence>
<keyword evidence="9" id="KW-1185">Reference proteome</keyword>
<evidence type="ECO:0000313" key="9">
    <source>
        <dbReference type="Proteomes" id="UP001148786"/>
    </source>
</evidence>
<feature type="domain" description="Dihydroorotate dehydrogenase catalytic" evidence="7">
    <location>
        <begin position="80"/>
        <end position="162"/>
    </location>
</feature>
<dbReference type="Pfam" id="PF01180">
    <property type="entry name" value="DHO_dh"/>
    <property type="match status" value="1"/>
</dbReference>
<reference evidence="8" key="1">
    <citation type="submission" date="2022-07" db="EMBL/GenBank/DDBJ databases">
        <title>Genome Sequence of Agrocybe chaxingu.</title>
        <authorList>
            <person name="Buettner E."/>
        </authorList>
    </citation>
    <scope>NUCLEOTIDE SEQUENCE</scope>
    <source>
        <strain evidence="8">MP-N11</strain>
    </source>
</reference>
<dbReference type="EMBL" id="JANKHO010003160">
    <property type="protein sequence ID" value="KAJ3485660.1"/>
    <property type="molecule type" value="Genomic_DNA"/>
</dbReference>
<keyword evidence="4" id="KW-0288">FMN</keyword>
<dbReference type="GO" id="GO:0006207">
    <property type="term" value="P:'de novo' pyrimidine nucleobase biosynthetic process"/>
    <property type="evidence" value="ECO:0007669"/>
    <property type="project" value="TreeGrafter"/>
</dbReference>
<evidence type="ECO:0000256" key="3">
    <source>
        <dbReference type="ARBA" id="ARBA00022630"/>
    </source>
</evidence>
<dbReference type="GO" id="GO:0004152">
    <property type="term" value="F:dihydroorotate dehydrogenase activity"/>
    <property type="evidence" value="ECO:0007669"/>
    <property type="project" value="TreeGrafter"/>
</dbReference>
<name>A0A9W8JMW6_9AGAR</name>
<dbReference type="GO" id="GO:0005737">
    <property type="term" value="C:cytoplasm"/>
    <property type="evidence" value="ECO:0007669"/>
    <property type="project" value="InterPro"/>
</dbReference>